<dbReference type="PANTHER" id="PTHR45532">
    <property type="entry name" value="WD REPEAT-CONTAINING PROTEIN 97"/>
    <property type="match status" value="1"/>
</dbReference>
<feature type="repeat" description="WD" evidence="3">
    <location>
        <begin position="256"/>
        <end position="297"/>
    </location>
</feature>
<keyword evidence="1 3" id="KW-0853">WD repeat</keyword>
<organism evidence="4 5">
    <name type="scientific">Panthera tigris altaica</name>
    <name type="common">Siberian tiger</name>
    <dbReference type="NCBI Taxonomy" id="74533"/>
    <lineage>
        <taxon>Eukaryota</taxon>
        <taxon>Metazoa</taxon>
        <taxon>Chordata</taxon>
        <taxon>Craniata</taxon>
        <taxon>Vertebrata</taxon>
        <taxon>Euteleostomi</taxon>
        <taxon>Mammalia</taxon>
        <taxon>Eutheria</taxon>
        <taxon>Laurasiatheria</taxon>
        <taxon>Carnivora</taxon>
        <taxon>Feliformia</taxon>
        <taxon>Felidae</taxon>
        <taxon>Pantherinae</taxon>
        <taxon>Panthera</taxon>
    </lineage>
</organism>
<dbReference type="PANTHER" id="PTHR45532:SF1">
    <property type="entry name" value="WD REPEAT-CONTAINING PROTEIN 97"/>
    <property type="match status" value="1"/>
</dbReference>
<proteinExistence type="predicted"/>
<dbReference type="SMART" id="SM00320">
    <property type="entry name" value="WD40"/>
    <property type="match status" value="5"/>
</dbReference>
<dbReference type="SUPFAM" id="SSF50978">
    <property type="entry name" value="WD40 repeat-like"/>
    <property type="match status" value="1"/>
</dbReference>
<dbReference type="InterPro" id="IPR015943">
    <property type="entry name" value="WD40/YVTN_repeat-like_dom_sf"/>
</dbReference>
<protein>
    <recommendedName>
        <fullName evidence="6">WD repeat-containing protein 97</fullName>
    </recommendedName>
</protein>
<dbReference type="PROSITE" id="PS50294">
    <property type="entry name" value="WD_REPEATS_REGION"/>
    <property type="match status" value="2"/>
</dbReference>
<dbReference type="GeneTree" id="ENSGT00940000163397"/>
<dbReference type="Gene3D" id="2.130.10.10">
    <property type="entry name" value="YVTN repeat-like/Quinoprotein amine dehydrogenase"/>
    <property type="match status" value="2"/>
</dbReference>
<dbReference type="PRINTS" id="PR00320">
    <property type="entry name" value="GPROTEINBRPT"/>
</dbReference>
<dbReference type="Proteomes" id="UP000675900">
    <property type="component" value="Unassembled WGS sequence"/>
</dbReference>
<evidence type="ECO:0000313" key="4">
    <source>
        <dbReference type="Ensembl" id="ENSPTIP00000012541.1"/>
    </source>
</evidence>
<name>A0A8C9JVA6_PANTA</name>
<evidence type="ECO:0008006" key="6">
    <source>
        <dbReference type="Google" id="ProtNLM"/>
    </source>
</evidence>
<dbReference type="InterPro" id="IPR020472">
    <property type="entry name" value="WD40_PAC1"/>
</dbReference>
<reference evidence="4" key="1">
    <citation type="submission" date="2025-08" db="UniProtKB">
        <authorList>
            <consortium name="Ensembl"/>
        </authorList>
    </citation>
    <scope>IDENTIFICATION</scope>
</reference>
<accession>A0A8C9JVA6</accession>
<dbReference type="InterPro" id="IPR019775">
    <property type="entry name" value="WD40_repeat_CS"/>
</dbReference>
<keyword evidence="2" id="KW-0677">Repeat</keyword>
<evidence type="ECO:0000256" key="3">
    <source>
        <dbReference type="PROSITE-ProRule" id="PRU00221"/>
    </source>
</evidence>
<evidence type="ECO:0000256" key="2">
    <source>
        <dbReference type="ARBA" id="ARBA00022737"/>
    </source>
</evidence>
<sequence>METGVSDVSNPFSVEGDSLILDLDLYDADSYDVPDPGLLKEKNESFSEPVPGLFTSSLRWQNMTPRARARQLWLLLRTGLRDFVEKEKRAELCVGRLTHGLEPLRHLTVAAGPAAGAPGPAGQTLPVSCLPVPSLGLLLVAEAGGSLVLWKFRSGGRCLVPCGSPLQLPPSPAGAVTRLVLGPLPSHQAPCCFAACGSAVLTFDLDSWALVDVRRDLHKTTISDLAYCKEVEAMVTASRDSTVKVWEADWQVRMVFVGHTGPVTAVAVLPNTALVLSASQDGTLRTWDLQASAQVGEVALSSRGRGVPSGHVNRLLAPAGPGWPVLSLSASSVELWLLRELYSPLAQLSAPVLHLQTAPALPAPAPPPLPMRLVCACADGSVYLVSVATGRTVSALLLEPEDGAASLLYCLPREALWLLTRAGHLVCANAARCPMRVLNRVCPPPAPAPRPCCLHLYSHLTDPSGAFASWQIVRQHGGELCLSDLARPRKDKNRYLPVVGHTDGTLSVLEWRRSKPVFQTEAHSPGPVTAIASTWNCVVSSGGDLTVKMWRVFPYAEESLCLLRTFSCCRPATVLCALGKRVTVGFEDPDGATYGLVQFGLGNSLRYDHRPQDDPTDHITGLCCCPTLKLYACSSLDCTIRIWTAENRLLRLLRLNGAPQALTFCSDSGDLVLALGSRLCLVSHRLYLPTSYLVKKLCRKVPDVVDDPPLPPTTQESLTSAQLQRLASLRGVASLSTDLSFIHHQTATPQQPVLEEDLEALVSRDEDLQMLRLGLVVPAAQPPPSWQQRREAFDNYLRLIYGPGLLGMRSGRESQQWSTVTLPLERETCDVCASPTAALSLRQAEVCTEALRGPAARPLQDLGTGGQPPLRSQIPLLMTRRPEELLSNLRGFFPATIQPCEVRVPCSLWWQPSHAPRRPSAADLLVHTHPAASSLLCAQDQTQKQFVMLALQLLLACSLESHEVVLELMSYFLYSPASCRPWLKKLLEGLGLQDPQGFLFKEMTTWVQGPDANCKAALRQRCCQKLEEMMERLQEAPSQISVLSGSPFHVSATPSAHSWAPSLVVSPGELDLATLESQAQQTLPPVCFWWTRRTLSETLRHFCPSSEVHSHPSVPAVLPDEPLPLEQTDWSQSQMLDLGPIDALNLFCERQRARQQSPLQEEPESPCLSLRPPVPNTVLPQPWDRWHYPILRLQEAKVQRSPMRPRGRMPSRLRVGSALHGSIRMLKLPLPRVEIRPFPPAWPRPARPLPPLLLQPALQRYFLPDDTNPDSYS</sequence>
<feature type="repeat" description="WD" evidence="3">
    <location>
        <begin position="215"/>
        <end position="247"/>
    </location>
</feature>
<dbReference type="Pfam" id="PF00400">
    <property type="entry name" value="WD40"/>
    <property type="match status" value="3"/>
</dbReference>
<dbReference type="Ensembl" id="ENSPTIT00000016568.1">
    <property type="protein sequence ID" value="ENSPTIP00000012541.1"/>
    <property type="gene ID" value="ENSPTIG00000012564.1"/>
</dbReference>
<keyword evidence="5" id="KW-1185">Reference proteome</keyword>
<dbReference type="PROSITE" id="PS50082">
    <property type="entry name" value="WD_REPEATS_2"/>
    <property type="match status" value="2"/>
</dbReference>
<dbReference type="InterPro" id="IPR036322">
    <property type="entry name" value="WD40_repeat_dom_sf"/>
</dbReference>
<dbReference type="AlphaFoldDB" id="A0A8C9JVA6"/>
<dbReference type="InterPro" id="IPR001680">
    <property type="entry name" value="WD40_rpt"/>
</dbReference>
<evidence type="ECO:0000256" key="1">
    <source>
        <dbReference type="ARBA" id="ARBA00022574"/>
    </source>
</evidence>
<reference evidence="4" key="2">
    <citation type="submission" date="2025-09" db="UniProtKB">
        <authorList>
            <consortium name="Ensembl"/>
        </authorList>
    </citation>
    <scope>IDENTIFICATION</scope>
</reference>
<evidence type="ECO:0000313" key="5">
    <source>
        <dbReference type="Proteomes" id="UP000675900"/>
    </source>
</evidence>
<dbReference type="PROSITE" id="PS00678">
    <property type="entry name" value="WD_REPEATS_1"/>
    <property type="match status" value="1"/>
</dbReference>